<protein>
    <recommendedName>
        <fullName evidence="1">BRCT domain-containing protein</fullName>
    </recommendedName>
</protein>
<evidence type="ECO:0000313" key="3">
    <source>
        <dbReference type="Proteomes" id="UP000197768"/>
    </source>
</evidence>
<dbReference type="AlphaFoldDB" id="A0A246GI81"/>
<dbReference type="InterPro" id="IPR036420">
    <property type="entry name" value="BRCT_dom_sf"/>
</dbReference>
<evidence type="ECO:0000259" key="1">
    <source>
        <dbReference type="Pfam" id="PF00533"/>
    </source>
</evidence>
<dbReference type="Gene3D" id="3.40.50.10190">
    <property type="entry name" value="BRCT domain"/>
    <property type="match status" value="1"/>
</dbReference>
<name>A0A246GI81_9FLAO</name>
<comment type="caution">
    <text evidence="2">The sequence shown here is derived from an EMBL/GenBank/DDBJ whole genome shotgun (WGS) entry which is preliminary data.</text>
</comment>
<dbReference type="SUPFAM" id="SSF52113">
    <property type="entry name" value="BRCT domain"/>
    <property type="match status" value="1"/>
</dbReference>
<gene>
    <name evidence="2" type="ORF">BWK59_07965</name>
</gene>
<evidence type="ECO:0000313" key="2">
    <source>
        <dbReference type="EMBL" id="OWP83929.1"/>
    </source>
</evidence>
<dbReference type="Pfam" id="PF00533">
    <property type="entry name" value="BRCT"/>
    <property type="match status" value="1"/>
</dbReference>
<dbReference type="Proteomes" id="UP000197768">
    <property type="component" value="Unassembled WGS sequence"/>
</dbReference>
<dbReference type="RefSeq" id="WP_088392745.1">
    <property type="nucleotide sequence ID" value="NZ_MTCZ01000067.1"/>
</dbReference>
<accession>A0A246GI81</accession>
<proteinExistence type="predicted"/>
<dbReference type="InterPro" id="IPR001357">
    <property type="entry name" value="BRCT_dom"/>
</dbReference>
<sequence length="121" mass="13750">MVLSDKLLRIIRSRTELTEKEIENLTEQKGWEIVYSLTLKKEKLNEICFTGFSPSEKKELIQIAENNKFHVAKSVTTNLNFLCCGDNAGPSKMDKAEKQGAIILNKDDFFKLIQTGELPSI</sequence>
<reference evidence="2 3" key="1">
    <citation type="journal article" date="2017" name="Infect. Genet. Evol.">
        <title>Comparative genome analysis of fish pathogen Flavobacterium columnare reveals extensive sequence diversity within the species.</title>
        <authorList>
            <person name="Kayansamruaj P."/>
            <person name="Dong H.T."/>
            <person name="Hirono I."/>
            <person name="Kondo H."/>
            <person name="Senapin S."/>
            <person name="Rodkhum C."/>
        </authorList>
    </citation>
    <scope>NUCLEOTIDE SEQUENCE [LARGE SCALE GENOMIC DNA]</scope>
    <source>
        <strain evidence="2 3">1215</strain>
    </source>
</reference>
<feature type="domain" description="BRCT" evidence="1">
    <location>
        <begin position="47"/>
        <end position="113"/>
    </location>
</feature>
<organism evidence="2 3">
    <name type="scientific">Flavobacterium davisii</name>
    <dbReference type="NCBI Taxonomy" id="2906077"/>
    <lineage>
        <taxon>Bacteria</taxon>
        <taxon>Pseudomonadati</taxon>
        <taxon>Bacteroidota</taxon>
        <taxon>Flavobacteriia</taxon>
        <taxon>Flavobacteriales</taxon>
        <taxon>Flavobacteriaceae</taxon>
        <taxon>Flavobacterium</taxon>
    </lineage>
</organism>
<dbReference type="EMBL" id="MTCZ01000067">
    <property type="protein sequence ID" value="OWP83929.1"/>
    <property type="molecule type" value="Genomic_DNA"/>
</dbReference>